<evidence type="ECO:0000313" key="1">
    <source>
        <dbReference type="EMBL" id="ADU26213.1"/>
    </source>
</evidence>
<dbReference type="Proteomes" id="UP000001551">
    <property type="component" value="Chromosome"/>
</dbReference>
<dbReference type="STRING" id="663278.Ethha_0642"/>
<dbReference type="Gene3D" id="1.10.10.10">
    <property type="entry name" value="Winged helix-like DNA-binding domain superfamily/Winged helix DNA-binding domain"/>
    <property type="match status" value="1"/>
</dbReference>
<name>E6U9U7_ETHHY</name>
<sequence length="149" mass="16217">MYLLGDEIRCRATTGGIYRYVDEFYRDNGYTPLLAQVGKTVRMSSRSAVQRRIWQLAEDERLINAGGKYLSAGAQALSDVRMVPVLGTIAAGVPIEAIEDLDVYVADLPILSSSFIPQFCNTLPVNTASKVAVSQPQDRATQKCDLSGG</sequence>
<dbReference type="HOGENOM" id="CLU_1746873_0_0_9"/>
<gene>
    <name evidence="1" type="ordered locus">Ethha_0642</name>
</gene>
<keyword evidence="2" id="KW-1185">Reference proteome</keyword>
<dbReference type="EMBL" id="CP002400">
    <property type="protein sequence ID" value="ADU26213.1"/>
    <property type="molecule type" value="Genomic_DNA"/>
</dbReference>
<dbReference type="KEGG" id="eha:Ethha_0642"/>
<reference evidence="1 2" key="1">
    <citation type="submission" date="2010-12" db="EMBL/GenBank/DDBJ databases">
        <title>Complete sequence of Ethanoligenens harbinense YUAN-3.</title>
        <authorList>
            <person name="Lucas S."/>
            <person name="Copeland A."/>
            <person name="Lapidus A."/>
            <person name="Cheng J.-F."/>
            <person name="Bruce D."/>
            <person name="Goodwin L."/>
            <person name="Pitluck S."/>
            <person name="Chertkov O."/>
            <person name="Misra M."/>
            <person name="Detter J.C."/>
            <person name="Han C."/>
            <person name="Tapia R."/>
            <person name="Land M."/>
            <person name="Hauser L."/>
            <person name="Jeffries C."/>
            <person name="Kyrpides N."/>
            <person name="Ivanova N."/>
            <person name="Mikhailova N."/>
            <person name="Wang A."/>
            <person name="Mouttaki H."/>
            <person name="He Z."/>
            <person name="Zhou J."/>
            <person name="Hemme C.L."/>
            <person name="Woyke T."/>
        </authorList>
    </citation>
    <scope>NUCLEOTIDE SEQUENCE [LARGE SCALE GENOMIC DNA]</scope>
    <source>
        <strain evidence="2">DSM 18485 / JCM 12961 / CGMCC 1.5033 / YUAN-3</strain>
    </source>
</reference>
<dbReference type="AlphaFoldDB" id="E6U9U7"/>
<accession>E6U9U7</accession>
<dbReference type="InterPro" id="IPR036388">
    <property type="entry name" value="WH-like_DNA-bd_sf"/>
</dbReference>
<organism evidence="1 2">
    <name type="scientific">Ethanoligenens harbinense (strain DSM 18485 / JCM 12961 / CGMCC 1.5033 / YUAN-3)</name>
    <dbReference type="NCBI Taxonomy" id="663278"/>
    <lineage>
        <taxon>Bacteria</taxon>
        <taxon>Bacillati</taxon>
        <taxon>Bacillota</taxon>
        <taxon>Clostridia</taxon>
        <taxon>Eubacteriales</taxon>
        <taxon>Oscillospiraceae</taxon>
        <taxon>Ethanoligenens</taxon>
    </lineage>
</organism>
<evidence type="ECO:0000313" key="2">
    <source>
        <dbReference type="Proteomes" id="UP000001551"/>
    </source>
</evidence>
<proteinExistence type="predicted"/>
<protein>
    <submittedName>
        <fullName evidence="1">Uncharacterized protein</fullName>
    </submittedName>
</protein>
<dbReference type="eggNOG" id="COG1974">
    <property type="taxonomic scope" value="Bacteria"/>
</dbReference>